<evidence type="ECO:0000313" key="2">
    <source>
        <dbReference type="Proteomes" id="UP000319213"/>
    </source>
</evidence>
<comment type="caution">
    <text evidence="1">The sequence shown here is derived from an EMBL/GenBank/DDBJ whole genome shotgun (WGS) entry which is preliminary data.</text>
</comment>
<dbReference type="OrthoDB" id="3290566at2"/>
<accession>A0A543ISX2</accession>
<dbReference type="Proteomes" id="UP000319213">
    <property type="component" value="Unassembled WGS sequence"/>
</dbReference>
<name>A0A543ISX2_9ACTN</name>
<dbReference type="RefSeq" id="WP_142257951.1">
    <property type="nucleotide sequence ID" value="NZ_BMPV01000004.1"/>
</dbReference>
<protein>
    <submittedName>
        <fullName evidence="1">Uncharacterized protein</fullName>
    </submittedName>
</protein>
<gene>
    <name evidence="1" type="ORF">FHX40_0321</name>
</gene>
<dbReference type="AlphaFoldDB" id="A0A543ISX2"/>
<evidence type="ECO:0000313" key="1">
    <source>
        <dbReference type="EMBL" id="TQM73668.1"/>
    </source>
</evidence>
<proteinExistence type="predicted"/>
<reference evidence="1 2" key="1">
    <citation type="submission" date="2019-06" db="EMBL/GenBank/DDBJ databases">
        <title>Sequencing the genomes of 1000 actinobacteria strains.</title>
        <authorList>
            <person name="Klenk H.-P."/>
        </authorList>
    </citation>
    <scope>NUCLEOTIDE SEQUENCE [LARGE SCALE GENOMIC DNA]</scope>
    <source>
        <strain evidence="1 2">DSM 43186</strain>
    </source>
</reference>
<keyword evidence="2" id="KW-1185">Reference proteome</keyword>
<dbReference type="EMBL" id="VFPQ01000001">
    <property type="protein sequence ID" value="TQM73668.1"/>
    <property type="molecule type" value="Genomic_DNA"/>
</dbReference>
<sequence>MDNDEAIISAWFTGRLPQEWFGGRHEIVLDREEITVIGTLPEPEAREDASEAEREALRDGVAQRFREETRDRRIEIAREAEHRFRRKVSWGVRIGDRTVMFTTLSVPVMTRLRQPERRVLDTLVAAGVARSRSDALAWCVRLVARRADTWLSDLRDALRHVDRVRSAGPDLVD</sequence>
<organism evidence="1 2">
    <name type="scientific">Thermopolyspora flexuosa</name>
    <dbReference type="NCBI Taxonomy" id="103836"/>
    <lineage>
        <taxon>Bacteria</taxon>
        <taxon>Bacillati</taxon>
        <taxon>Actinomycetota</taxon>
        <taxon>Actinomycetes</taxon>
        <taxon>Streptosporangiales</taxon>
        <taxon>Streptosporangiaceae</taxon>
        <taxon>Thermopolyspora</taxon>
    </lineage>
</organism>